<name>A0ABX0JBL6_9BACL</name>
<dbReference type="InterPro" id="IPR050490">
    <property type="entry name" value="Bact_solute-bd_prot1"/>
</dbReference>
<dbReference type="PROSITE" id="PS51257">
    <property type="entry name" value="PROKAR_LIPOPROTEIN"/>
    <property type="match status" value="1"/>
</dbReference>
<organism evidence="2 3">
    <name type="scientific">Paenibacillus agricola</name>
    <dbReference type="NCBI Taxonomy" id="2716264"/>
    <lineage>
        <taxon>Bacteria</taxon>
        <taxon>Bacillati</taxon>
        <taxon>Bacillota</taxon>
        <taxon>Bacilli</taxon>
        <taxon>Bacillales</taxon>
        <taxon>Paenibacillaceae</taxon>
        <taxon>Paenibacillus</taxon>
    </lineage>
</organism>
<dbReference type="InterPro" id="IPR006059">
    <property type="entry name" value="SBP"/>
</dbReference>
<dbReference type="Proteomes" id="UP001165962">
    <property type="component" value="Unassembled WGS sequence"/>
</dbReference>
<accession>A0ABX0JBL6</accession>
<dbReference type="RefSeq" id="WP_166154146.1">
    <property type="nucleotide sequence ID" value="NZ_JAAOIW010000014.1"/>
</dbReference>
<dbReference type="SUPFAM" id="SSF53850">
    <property type="entry name" value="Periplasmic binding protein-like II"/>
    <property type="match status" value="1"/>
</dbReference>
<proteinExistence type="predicted"/>
<sequence>MNKKSIYIVSVISLTLTTALAGCSDSKPSEGAAAGGDTSKAKKNVSLSMYDRGNIPPDVGTIEKNLWTAWIQEKTNMNITFSPVPRGESVQKFNTLFASGSAPNLIQEYDGVFRNQLYNQKQIMPIDDMINKYSTVYKEQLTKFPLLKKLGMKEDGKLYEFGRVLGYVPYHYLLVREDWLKKLNLKVPETTEELYLLAKAFADQDPDGNGKKDTFGLNLSTTNPGNDLWVDHMFQNTTWILQDGNWTKDWDRLKAASAFKKKLFDDGVIDKDFLTDKNGKKAQQDFVQGKTGIYGSGGGIRGFYSSAYETLKKNVPDAKLIAIALPKSAFGQFTPPFNPPVQMTSVVNANAKDPEAVMKLVDFLSSPEMIKASYFGQEGVHYKVENGKETIISADKNKNEVDWLSDLRMVGGQYLYNEFDTQIKSFDTSKPVEKEFVDLMNDVYKIYINKERPLSNITLGSYMPQLPSDMDFINKTLNDATNPIKDLFNKAIVSGSGYSVDQADQEAKSLWKKSDGDKLEKWYQDWYGKNKDQLVTQKDLFDMNFK</sequence>
<dbReference type="Pfam" id="PF01547">
    <property type="entry name" value="SBP_bac_1"/>
    <property type="match status" value="1"/>
</dbReference>
<evidence type="ECO:0000256" key="1">
    <source>
        <dbReference type="SAM" id="SignalP"/>
    </source>
</evidence>
<feature type="signal peptide" evidence="1">
    <location>
        <begin position="1"/>
        <end position="21"/>
    </location>
</feature>
<evidence type="ECO:0000313" key="2">
    <source>
        <dbReference type="EMBL" id="NHN33809.1"/>
    </source>
</evidence>
<dbReference type="PANTHER" id="PTHR43649:SF12">
    <property type="entry name" value="DIACETYLCHITOBIOSE BINDING PROTEIN DASA"/>
    <property type="match status" value="1"/>
</dbReference>
<dbReference type="Gene3D" id="3.40.190.10">
    <property type="entry name" value="Periplasmic binding protein-like II"/>
    <property type="match status" value="2"/>
</dbReference>
<comment type="caution">
    <text evidence="2">The sequence shown here is derived from an EMBL/GenBank/DDBJ whole genome shotgun (WGS) entry which is preliminary data.</text>
</comment>
<evidence type="ECO:0000313" key="3">
    <source>
        <dbReference type="Proteomes" id="UP001165962"/>
    </source>
</evidence>
<reference evidence="2" key="1">
    <citation type="submission" date="2020-03" db="EMBL/GenBank/DDBJ databases">
        <title>Draft sequencing of Paenibacilllus sp. S3N08.</title>
        <authorList>
            <person name="Kim D.-U."/>
        </authorList>
    </citation>
    <scope>NUCLEOTIDE SEQUENCE</scope>
    <source>
        <strain evidence="2">S3N08</strain>
    </source>
</reference>
<keyword evidence="3" id="KW-1185">Reference proteome</keyword>
<gene>
    <name evidence="2" type="ORF">G9U52_28740</name>
</gene>
<feature type="chain" id="PRO_5045499941" evidence="1">
    <location>
        <begin position="22"/>
        <end position="546"/>
    </location>
</feature>
<dbReference type="EMBL" id="JAAOIW010000014">
    <property type="protein sequence ID" value="NHN33809.1"/>
    <property type="molecule type" value="Genomic_DNA"/>
</dbReference>
<dbReference type="PANTHER" id="PTHR43649">
    <property type="entry name" value="ARABINOSE-BINDING PROTEIN-RELATED"/>
    <property type="match status" value="1"/>
</dbReference>
<keyword evidence="1" id="KW-0732">Signal</keyword>
<protein>
    <submittedName>
        <fullName evidence="2">Extracellular solute-binding protein</fullName>
    </submittedName>
</protein>